<sequence>MGAISHMHRRCKTLFRICTKTTPCRSNYTMQLNSSIIALVSMLVAFGMAAPSVDSGISPNPVYRDLNKRCTGYCNQGCEEQLGCSCKGELCG</sequence>
<dbReference type="RefSeq" id="XP_062787561.1">
    <property type="nucleotide sequence ID" value="XM_062931510.1"/>
</dbReference>
<evidence type="ECO:0000313" key="2">
    <source>
        <dbReference type="Proteomes" id="UP001322277"/>
    </source>
</evidence>
<dbReference type="Proteomes" id="UP001322277">
    <property type="component" value="Chromosome 11"/>
</dbReference>
<proteinExistence type="predicted"/>
<keyword evidence="2" id="KW-1185">Reference proteome</keyword>
<gene>
    <name evidence="1" type="ORF">CDEST_15354</name>
</gene>
<organism evidence="1 2">
    <name type="scientific">Colletotrichum destructivum</name>
    <dbReference type="NCBI Taxonomy" id="34406"/>
    <lineage>
        <taxon>Eukaryota</taxon>
        <taxon>Fungi</taxon>
        <taxon>Dikarya</taxon>
        <taxon>Ascomycota</taxon>
        <taxon>Pezizomycotina</taxon>
        <taxon>Sordariomycetes</taxon>
        <taxon>Hypocreomycetidae</taxon>
        <taxon>Glomerellales</taxon>
        <taxon>Glomerellaceae</taxon>
        <taxon>Colletotrichum</taxon>
        <taxon>Colletotrichum destructivum species complex</taxon>
    </lineage>
</organism>
<dbReference type="KEGG" id="cdet:87951854"/>
<protein>
    <submittedName>
        <fullName evidence="1">Uncharacterized protein</fullName>
    </submittedName>
</protein>
<dbReference type="EMBL" id="CP137315">
    <property type="protein sequence ID" value="WQF90340.1"/>
    <property type="molecule type" value="Genomic_DNA"/>
</dbReference>
<dbReference type="GeneID" id="87951854"/>
<accession>A0AAX4J4B6</accession>
<evidence type="ECO:0000313" key="1">
    <source>
        <dbReference type="EMBL" id="WQF90340.1"/>
    </source>
</evidence>
<name>A0AAX4J4B6_9PEZI</name>
<dbReference type="AlphaFoldDB" id="A0AAX4J4B6"/>
<reference evidence="2" key="1">
    <citation type="journal article" date="2023" name="bioRxiv">
        <title>Complete genome of the Medicago anthracnose fungus, Colletotrichum destructivum, reveals a mini-chromosome-like region within a core chromosome.</title>
        <authorList>
            <person name="Lapalu N."/>
            <person name="Simon A."/>
            <person name="Lu A."/>
            <person name="Plaumann P.-L."/>
            <person name="Amselem J."/>
            <person name="Pigne S."/>
            <person name="Auger A."/>
            <person name="Koch C."/>
            <person name="Dallery J.-F."/>
            <person name="O'Connell R.J."/>
        </authorList>
    </citation>
    <scope>NUCLEOTIDE SEQUENCE [LARGE SCALE GENOMIC DNA]</scope>
    <source>
        <strain evidence="2">CBS 520.97</strain>
    </source>
</reference>